<evidence type="ECO:0000256" key="4">
    <source>
        <dbReference type="SAM" id="MobiDB-lite"/>
    </source>
</evidence>
<dbReference type="CDD" id="cd00104">
    <property type="entry name" value="KAZAL_FS"/>
    <property type="match status" value="2"/>
</dbReference>
<dbReference type="GO" id="GO:0005518">
    <property type="term" value="F:collagen binding"/>
    <property type="evidence" value="ECO:0007669"/>
    <property type="project" value="TreeGrafter"/>
</dbReference>
<sequence length="267" mass="30742">CSGMRCSGGRRCMLDEQLTPRCVHCPTSCARPSPPRPYVPPTPRTYPSPCHLKRASCRAAHKIPRAYKGPCRDETCSSVRCWKGERCLTHEATGQPQCTSCQAIDSCKSPSRPVCASDGREYPSWCAFRHEACRSGRAMTLTVHHHCAQNHTEVDDCNKRQYKPKRNKQRRRQQELLRAQENALRQEIQTQRVLHQIDMEASINSVEAGGGHHQRQEGNTPPRSHNNNTNKNRKRRRRRRNCKKNRTRARKDRERNKLEKSTIVEGD</sequence>
<dbReference type="InterPro" id="IPR002350">
    <property type="entry name" value="Kazal_dom"/>
</dbReference>
<evidence type="ECO:0000313" key="7">
    <source>
        <dbReference type="Proteomes" id="UP001292094"/>
    </source>
</evidence>
<dbReference type="SMART" id="SM00280">
    <property type="entry name" value="KAZAL"/>
    <property type="match status" value="2"/>
</dbReference>
<accession>A0AAE1PD13</accession>
<dbReference type="GO" id="GO:0050840">
    <property type="term" value="F:extracellular matrix binding"/>
    <property type="evidence" value="ECO:0007669"/>
    <property type="project" value="TreeGrafter"/>
</dbReference>
<dbReference type="AlphaFoldDB" id="A0AAE1PD13"/>
<feature type="domain" description="Kazal-like" evidence="5">
    <location>
        <begin position="92"/>
        <end position="149"/>
    </location>
</feature>
<organism evidence="6 7">
    <name type="scientific">Petrolisthes manimaculis</name>
    <dbReference type="NCBI Taxonomy" id="1843537"/>
    <lineage>
        <taxon>Eukaryota</taxon>
        <taxon>Metazoa</taxon>
        <taxon>Ecdysozoa</taxon>
        <taxon>Arthropoda</taxon>
        <taxon>Crustacea</taxon>
        <taxon>Multicrustacea</taxon>
        <taxon>Malacostraca</taxon>
        <taxon>Eumalacostraca</taxon>
        <taxon>Eucarida</taxon>
        <taxon>Decapoda</taxon>
        <taxon>Pleocyemata</taxon>
        <taxon>Anomura</taxon>
        <taxon>Galatheoidea</taxon>
        <taxon>Porcellanidae</taxon>
        <taxon>Petrolisthes</taxon>
    </lineage>
</organism>
<dbReference type="GO" id="GO:0005615">
    <property type="term" value="C:extracellular space"/>
    <property type="evidence" value="ECO:0007669"/>
    <property type="project" value="TreeGrafter"/>
</dbReference>
<evidence type="ECO:0000313" key="6">
    <source>
        <dbReference type="EMBL" id="KAK4305172.1"/>
    </source>
</evidence>
<evidence type="ECO:0000256" key="1">
    <source>
        <dbReference type="ARBA" id="ARBA00022729"/>
    </source>
</evidence>
<dbReference type="GO" id="GO:0005509">
    <property type="term" value="F:calcium ion binding"/>
    <property type="evidence" value="ECO:0007669"/>
    <property type="project" value="TreeGrafter"/>
</dbReference>
<dbReference type="PROSITE" id="PS51465">
    <property type="entry name" value="KAZAL_2"/>
    <property type="match status" value="1"/>
</dbReference>
<feature type="compositionally biased region" description="Basic and acidic residues" evidence="4">
    <location>
        <begin position="251"/>
        <end position="267"/>
    </location>
</feature>
<dbReference type="PANTHER" id="PTHR13866">
    <property type="entry name" value="SPARC OSTEONECTIN"/>
    <property type="match status" value="1"/>
</dbReference>
<dbReference type="InterPro" id="IPR036058">
    <property type="entry name" value="Kazal_dom_sf"/>
</dbReference>
<evidence type="ECO:0000256" key="3">
    <source>
        <dbReference type="ARBA" id="ARBA00023180"/>
    </source>
</evidence>
<dbReference type="SUPFAM" id="SSF100895">
    <property type="entry name" value="Kazal-type serine protease inhibitors"/>
    <property type="match status" value="2"/>
</dbReference>
<dbReference type="InterPro" id="IPR003645">
    <property type="entry name" value="Fol_N"/>
</dbReference>
<comment type="caution">
    <text evidence="6">The sequence shown here is derived from an EMBL/GenBank/DDBJ whole genome shotgun (WGS) entry which is preliminary data.</text>
</comment>
<feature type="non-terminal residue" evidence="6">
    <location>
        <position position="1"/>
    </location>
</feature>
<dbReference type="Gene3D" id="3.30.60.30">
    <property type="match status" value="2"/>
</dbReference>
<keyword evidence="7" id="KW-1185">Reference proteome</keyword>
<feature type="compositionally biased region" description="Basic residues" evidence="4">
    <location>
        <begin position="231"/>
        <end position="250"/>
    </location>
</feature>
<keyword evidence="2" id="KW-1015">Disulfide bond</keyword>
<evidence type="ECO:0000259" key="5">
    <source>
        <dbReference type="PROSITE" id="PS51465"/>
    </source>
</evidence>
<protein>
    <recommendedName>
        <fullName evidence="5">Kazal-like domain-containing protein</fullName>
    </recommendedName>
</protein>
<gene>
    <name evidence="6" type="ORF">Pmani_022921</name>
</gene>
<dbReference type="Proteomes" id="UP001292094">
    <property type="component" value="Unassembled WGS sequence"/>
</dbReference>
<dbReference type="Pfam" id="PF07648">
    <property type="entry name" value="Kazal_2"/>
    <property type="match status" value="2"/>
</dbReference>
<reference evidence="6" key="1">
    <citation type="submission" date="2023-11" db="EMBL/GenBank/DDBJ databases">
        <title>Genome assemblies of two species of porcelain crab, Petrolisthes cinctipes and Petrolisthes manimaculis (Anomura: Porcellanidae).</title>
        <authorList>
            <person name="Angst P."/>
        </authorList>
    </citation>
    <scope>NUCLEOTIDE SEQUENCE</scope>
    <source>
        <strain evidence="6">PB745_02</strain>
        <tissue evidence="6">Gill</tissue>
    </source>
</reference>
<keyword evidence="1" id="KW-0732">Signal</keyword>
<name>A0AAE1PD13_9EUCA</name>
<proteinExistence type="predicted"/>
<keyword evidence="3" id="KW-0325">Glycoprotein</keyword>
<evidence type="ECO:0000256" key="2">
    <source>
        <dbReference type="ARBA" id="ARBA00023157"/>
    </source>
</evidence>
<feature type="region of interest" description="Disordered" evidence="4">
    <location>
        <begin position="208"/>
        <end position="267"/>
    </location>
</feature>
<dbReference type="EMBL" id="JAWZYT010002320">
    <property type="protein sequence ID" value="KAK4305172.1"/>
    <property type="molecule type" value="Genomic_DNA"/>
</dbReference>
<dbReference type="SMART" id="SM00274">
    <property type="entry name" value="FOLN"/>
    <property type="match status" value="2"/>
</dbReference>
<dbReference type="PANTHER" id="PTHR13866:SF14">
    <property type="entry name" value="BM-40"/>
    <property type="match status" value="1"/>
</dbReference>